<feature type="domain" description="HTH tetR-type" evidence="6">
    <location>
        <begin position="2"/>
        <end position="62"/>
    </location>
</feature>
<evidence type="ECO:0000313" key="7">
    <source>
        <dbReference type="EMBL" id="MFC6260080.1"/>
    </source>
</evidence>
<dbReference type="Pfam" id="PF02909">
    <property type="entry name" value="TetR_C_1"/>
    <property type="match status" value="1"/>
</dbReference>
<dbReference type="PRINTS" id="PR00455">
    <property type="entry name" value="HTHTETR"/>
</dbReference>
<dbReference type="Pfam" id="PF00440">
    <property type="entry name" value="TetR_N"/>
    <property type="match status" value="1"/>
</dbReference>
<sequence>MKLDRQTIQLAAITLLNEEGLEKLSMRTLAKALDVKAASLYFHFKNKDELMEGIAELISGRIRQRLEKVQNCDFYQLAHILREELKRVNDSPKIFENTYPFTPNRTKLIVLGMKLMQDLGVDKQHLTVAGNMGNNFVLSYVADEQYFARGTQRQMPAEFAAKFPSPIDLANPDEAFDYGLAVFIRGVQATTK</sequence>
<accession>A0ABW1TFQ6</accession>
<evidence type="ECO:0000256" key="5">
    <source>
        <dbReference type="PROSITE-ProRule" id="PRU00335"/>
    </source>
</evidence>
<name>A0ABW1TFQ6_9LACO</name>
<dbReference type="EMBL" id="JBHSSI010000025">
    <property type="protein sequence ID" value="MFC6260080.1"/>
    <property type="molecule type" value="Genomic_DNA"/>
</dbReference>
<dbReference type="PANTHER" id="PTHR30055:SF151">
    <property type="entry name" value="TRANSCRIPTIONAL REGULATORY PROTEIN"/>
    <property type="match status" value="1"/>
</dbReference>
<dbReference type="Gene3D" id="1.10.357.10">
    <property type="entry name" value="Tetracycline Repressor, domain 2"/>
    <property type="match status" value="1"/>
</dbReference>
<comment type="caution">
    <text evidence="7">The sequence shown here is derived from an EMBL/GenBank/DDBJ whole genome shotgun (WGS) entry which is preliminary data.</text>
</comment>
<dbReference type="PANTHER" id="PTHR30055">
    <property type="entry name" value="HTH-TYPE TRANSCRIPTIONAL REGULATOR RUTR"/>
    <property type="match status" value="1"/>
</dbReference>
<protein>
    <submittedName>
        <fullName evidence="7">TetR/AcrR family transcriptional regulator</fullName>
    </submittedName>
</protein>
<dbReference type="InterPro" id="IPR003012">
    <property type="entry name" value="Tet_transcr_reg_TetR"/>
</dbReference>
<organism evidence="7 8">
    <name type="scientific">Levilactobacillus fujinensis</name>
    <dbReference type="NCBI Taxonomy" id="2486024"/>
    <lineage>
        <taxon>Bacteria</taxon>
        <taxon>Bacillati</taxon>
        <taxon>Bacillota</taxon>
        <taxon>Bacilli</taxon>
        <taxon>Lactobacillales</taxon>
        <taxon>Lactobacillaceae</taxon>
        <taxon>Levilactobacillus</taxon>
    </lineage>
</organism>
<keyword evidence="3 5" id="KW-0238">DNA-binding</keyword>
<evidence type="ECO:0000313" key="8">
    <source>
        <dbReference type="Proteomes" id="UP001596283"/>
    </source>
</evidence>
<dbReference type="RefSeq" id="WP_125685201.1">
    <property type="nucleotide sequence ID" value="NZ_JBHSSI010000025.1"/>
</dbReference>
<dbReference type="SUPFAM" id="SSF48498">
    <property type="entry name" value="Tetracyclin repressor-like, C-terminal domain"/>
    <property type="match status" value="1"/>
</dbReference>
<dbReference type="InterPro" id="IPR001647">
    <property type="entry name" value="HTH_TetR"/>
</dbReference>
<dbReference type="InterPro" id="IPR050109">
    <property type="entry name" value="HTH-type_TetR-like_transc_reg"/>
</dbReference>
<dbReference type="InterPro" id="IPR004111">
    <property type="entry name" value="Repressor_TetR_C"/>
</dbReference>
<dbReference type="PROSITE" id="PS50977">
    <property type="entry name" value="HTH_TETR_2"/>
    <property type="match status" value="1"/>
</dbReference>
<gene>
    <name evidence="7" type="ORF">ACFP1C_03900</name>
</gene>
<evidence type="ECO:0000256" key="4">
    <source>
        <dbReference type="ARBA" id="ARBA00023163"/>
    </source>
</evidence>
<proteinExistence type="predicted"/>
<dbReference type="Gene3D" id="1.10.10.60">
    <property type="entry name" value="Homeodomain-like"/>
    <property type="match status" value="1"/>
</dbReference>
<evidence type="ECO:0000256" key="3">
    <source>
        <dbReference type="ARBA" id="ARBA00023125"/>
    </source>
</evidence>
<keyword evidence="8" id="KW-1185">Reference proteome</keyword>
<dbReference type="PRINTS" id="PR00400">
    <property type="entry name" value="TETREPRESSOR"/>
</dbReference>
<evidence type="ECO:0000259" key="6">
    <source>
        <dbReference type="PROSITE" id="PS50977"/>
    </source>
</evidence>
<dbReference type="Proteomes" id="UP001596283">
    <property type="component" value="Unassembled WGS sequence"/>
</dbReference>
<keyword evidence="4" id="KW-0804">Transcription</keyword>
<keyword evidence="2" id="KW-0805">Transcription regulation</keyword>
<evidence type="ECO:0000256" key="2">
    <source>
        <dbReference type="ARBA" id="ARBA00023015"/>
    </source>
</evidence>
<reference evidence="8" key="1">
    <citation type="journal article" date="2019" name="Int. J. Syst. Evol. Microbiol.">
        <title>The Global Catalogue of Microorganisms (GCM) 10K type strain sequencing project: providing services to taxonomists for standard genome sequencing and annotation.</title>
        <authorList>
            <consortium name="The Broad Institute Genomics Platform"/>
            <consortium name="The Broad Institute Genome Sequencing Center for Infectious Disease"/>
            <person name="Wu L."/>
            <person name="Ma J."/>
        </authorList>
    </citation>
    <scope>NUCLEOTIDE SEQUENCE [LARGE SCALE GENOMIC DNA]</scope>
    <source>
        <strain evidence="8">CCM 8908</strain>
    </source>
</reference>
<dbReference type="InterPro" id="IPR009057">
    <property type="entry name" value="Homeodomain-like_sf"/>
</dbReference>
<evidence type="ECO:0000256" key="1">
    <source>
        <dbReference type="ARBA" id="ARBA00022491"/>
    </source>
</evidence>
<dbReference type="SUPFAM" id="SSF46689">
    <property type="entry name" value="Homeodomain-like"/>
    <property type="match status" value="1"/>
</dbReference>
<keyword evidence="1" id="KW-0678">Repressor</keyword>
<feature type="DNA-binding region" description="H-T-H motif" evidence="5">
    <location>
        <begin position="25"/>
        <end position="44"/>
    </location>
</feature>
<dbReference type="InterPro" id="IPR036271">
    <property type="entry name" value="Tet_transcr_reg_TetR-rel_C_sf"/>
</dbReference>